<gene>
    <name evidence="1" type="ORF">SAMN05216188_11154</name>
</gene>
<dbReference type="AlphaFoldDB" id="A0A1H9NZ10"/>
<name>A0A1H9NZ10_9PSEU</name>
<accession>A0A1H9NZ10</accession>
<dbReference type="RefSeq" id="WP_089953743.1">
    <property type="nucleotide sequence ID" value="NZ_FOFR01000011.1"/>
</dbReference>
<sequence>MRLPAPRGHMSAALVAALRVPPLPRPALLVSGGTRQAWLDDDLQLTLWICYELRMRGFDDVDPGWEDHPALTQFRAALEARWEESLRSLTETTQPAVLSDAGEAELRKHNAFWRPRREMRSVLRDIHGDAYGARSERTHSVLFTVTLRDLDGGPGPSVDDMPAPTLALANALSLFGLHRRLVGALVGFLTAVDTIGGDPFAQLLPVQCPPDDVRLGFTVCHELHARLTQHVDAALAEGRSSLRGRWLVSQGRVNVGC</sequence>
<dbReference type="EMBL" id="FOFR01000011">
    <property type="protein sequence ID" value="SER40809.1"/>
    <property type="molecule type" value="Genomic_DNA"/>
</dbReference>
<keyword evidence="2" id="KW-1185">Reference proteome</keyword>
<proteinExistence type="predicted"/>
<dbReference type="Proteomes" id="UP000199352">
    <property type="component" value="Unassembled WGS sequence"/>
</dbReference>
<evidence type="ECO:0000313" key="2">
    <source>
        <dbReference type="Proteomes" id="UP000199352"/>
    </source>
</evidence>
<dbReference type="STRING" id="402600.SAMN05216188_11154"/>
<dbReference type="Pfam" id="PF14518">
    <property type="entry name" value="Haem_oxygenas_2"/>
    <property type="match status" value="1"/>
</dbReference>
<reference evidence="2" key="1">
    <citation type="submission" date="2016-10" db="EMBL/GenBank/DDBJ databases">
        <authorList>
            <person name="Varghese N."/>
            <person name="Submissions S."/>
        </authorList>
    </citation>
    <scope>NUCLEOTIDE SEQUENCE [LARGE SCALE GENOMIC DNA]</scope>
    <source>
        <strain evidence="2">CGMCC 4.3525</strain>
    </source>
</reference>
<protein>
    <submittedName>
        <fullName evidence="1">Iron-containing redox enzyme</fullName>
    </submittedName>
</protein>
<evidence type="ECO:0000313" key="1">
    <source>
        <dbReference type="EMBL" id="SER40809.1"/>
    </source>
</evidence>
<dbReference type="OrthoDB" id="4832901at2"/>
<organism evidence="1 2">
    <name type="scientific">Lentzea xinjiangensis</name>
    <dbReference type="NCBI Taxonomy" id="402600"/>
    <lineage>
        <taxon>Bacteria</taxon>
        <taxon>Bacillati</taxon>
        <taxon>Actinomycetota</taxon>
        <taxon>Actinomycetes</taxon>
        <taxon>Pseudonocardiales</taxon>
        <taxon>Pseudonocardiaceae</taxon>
        <taxon>Lentzea</taxon>
    </lineage>
</organism>